<dbReference type="SMART" id="SM00507">
    <property type="entry name" value="HNHc"/>
    <property type="match status" value="1"/>
</dbReference>
<sequence length="135" mass="14967">MRSKTSFSVGLLPVGSRRPQAAASTRGGTQISPSDARTSWSSSDRSSRLPADWDENYRQPVLAAAGHRCQIRARGCLGKATDVDHIRRGDDHSRSNLQAACNRCHGRKSSAEGHARKRQLRAMRRRPIERHPGSR</sequence>
<keyword evidence="3" id="KW-0378">Hydrolase</keyword>
<feature type="compositionally biased region" description="Polar residues" evidence="1">
    <location>
        <begin position="22"/>
        <end position="31"/>
    </location>
</feature>
<evidence type="ECO:0000313" key="3">
    <source>
        <dbReference type="EMBL" id="ATN88158.1"/>
    </source>
</evidence>
<feature type="domain" description="HNH nuclease" evidence="2">
    <location>
        <begin position="56"/>
        <end position="106"/>
    </location>
</feature>
<keyword evidence="3" id="KW-0255">Endonuclease</keyword>
<organism evidence="3 4">
    <name type="scientific">Mycobacterium phage Cindaradix</name>
    <dbReference type="NCBI Taxonomy" id="2041524"/>
    <lineage>
        <taxon>Viruses</taxon>
        <taxon>Duplodnaviria</taxon>
        <taxon>Heunggongvirae</taxon>
        <taxon>Uroviricota</taxon>
        <taxon>Caudoviricetes</taxon>
        <taxon>Backyardiganvirus</taxon>
        <taxon>Backyardiganvirus cindaradix</taxon>
    </lineage>
</organism>
<keyword evidence="3" id="KW-0540">Nuclease</keyword>
<feature type="compositionally biased region" description="Basic residues" evidence="1">
    <location>
        <begin position="115"/>
        <end position="128"/>
    </location>
</feature>
<dbReference type="GO" id="GO:0003676">
    <property type="term" value="F:nucleic acid binding"/>
    <property type="evidence" value="ECO:0007669"/>
    <property type="project" value="InterPro"/>
</dbReference>
<protein>
    <submittedName>
        <fullName evidence="3">HNH endonuclease</fullName>
    </submittedName>
</protein>
<dbReference type="InterPro" id="IPR003615">
    <property type="entry name" value="HNH_nuc"/>
</dbReference>
<feature type="compositionally biased region" description="Low complexity" evidence="1">
    <location>
        <begin position="32"/>
        <end position="50"/>
    </location>
</feature>
<evidence type="ECO:0000256" key="1">
    <source>
        <dbReference type="SAM" id="MobiDB-lite"/>
    </source>
</evidence>
<keyword evidence="4" id="KW-1185">Reference proteome</keyword>
<dbReference type="InterPro" id="IPR002711">
    <property type="entry name" value="HNH"/>
</dbReference>
<name>A0A2D1G8F8_9CAUD</name>
<proteinExistence type="predicted"/>
<accession>A0A2D1G8F8</accession>
<dbReference type="EMBL" id="MF919498">
    <property type="protein sequence ID" value="ATN88158.1"/>
    <property type="molecule type" value="Genomic_DNA"/>
</dbReference>
<dbReference type="CDD" id="cd00085">
    <property type="entry name" value="HNHc"/>
    <property type="match status" value="1"/>
</dbReference>
<dbReference type="Pfam" id="PF01844">
    <property type="entry name" value="HNH"/>
    <property type="match status" value="1"/>
</dbReference>
<feature type="region of interest" description="Disordered" evidence="1">
    <location>
        <begin position="1"/>
        <end position="55"/>
    </location>
</feature>
<dbReference type="Proteomes" id="UP000228693">
    <property type="component" value="Segment"/>
</dbReference>
<gene>
    <name evidence="3" type="ORF">SEA_CINDARADIX_1</name>
</gene>
<feature type="region of interest" description="Disordered" evidence="1">
    <location>
        <begin position="103"/>
        <end position="135"/>
    </location>
</feature>
<evidence type="ECO:0000259" key="2">
    <source>
        <dbReference type="SMART" id="SM00507"/>
    </source>
</evidence>
<dbReference type="GO" id="GO:0004519">
    <property type="term" value="F:endonuclease activity"/>
    <property type="evidence" value="ECO:0007669"/>
    <property type="project" value="UniProtKB-KW"/>
</dbReference>
<dbReference type="Gene3D" id="1.10.30.50">
    <property type="match status" value="1"/>
</dbReference>
<evidence type="ECO:0000313" key="4">
    <source>
        <dbReference type="Proteomes" id="UP000228693"/>
    </source>
</evidence>
<reference evidence="3 4" key="1">
    <citation type="submission" date="2017-09" db="EMBL/GenBank/DDBJ databases">
        <authorList>
            <person name="Cai C."/>
            <person name="Leks W."/>
            <person name="Ratusnik R."/>
            <person name="Van Cor S."/>
            <person name="Cai C."/>
            <person name="Mao B."/>
            <person name="Saunders L."/>
            <person name="Warner M.H."/>
            <person name="Garlena R.A."/>
            <person name="Russell D.A."/>
            <person name="Pope W.H."/>
            <person name="Jacobs-Sera D."/>
            <person name="Hendrix R.W."/>
            <person name="Hatfull G.F."/>
        </authorList>
    </citation>
    <scope>NUCLEOTIDE SEQUENCE [LARGE SCALE GENOMIC DNA]</scope>
</reference>
<dbReference type="GO" id="GO:0008270">
    <property type="term" value="F:zinc ion binding"/>
    <property type="evidence" value="ECO:0007669"/>
    <property type="project" value="InterPro"/>
</dbReference>